<dbReference type="Proteomes" id="UP000001349">
    <property type="component" value="Chromosome"/>
</dbReference>
<dbReference type="EMBL" id="CP001348">
    <property type="protein sequence ID" value="ACL75859.1"/>
    <property type="molecule type" value="Genomic_DNA"/>
</dbReference>
<feature type="domain" description="Contractile injection system tube protein N-terminal" evidence="1">
    <location>
        <begin position="16"/>
        <end position="139"/>
    </location>
</feature>
<dbReference type="KEGG" id="cce:Ccel_1507"/>
<organism evidence="2 3">
    <name type="scientific">Ruminiclostridium cellulolyticum (strain ATCC 35319 / DSM 5812 / JCM 6584 / H10)</name>
    <name type="common">Clostridium cellulolyticum</name>
    <dbReference type="NCBI Taxonomy" id="394503"/>
    <lineage>
        <taxon>Bacteria</taxon>
        <taxon>Bacillati</taxon>
        <taxon>Bacillota</taxon>
        <taxon>Clostridia</taxon>
        <taxon>Eubacteriales</taxon>
        <taxon>Oscillospiraceae</taxon>
        <taxon>Ruminiclostridium</taxon>
    </lineage>
</organism>
<dbReference type="HOGENOM" id="CLU_075813_1_1_9"/>
<name>B8I233_RUMCH</name>
<evidence type="ECO:0000259" key="1">
    <source>
        <dbReference type="Pfam" id="PF19266"/>
    </source>
</evidence>
<proteinExistence type="predicted"/>
<evidence type="ECO:0000313" key="3">
    <source>
        <dbReference type="Proteomes" id="UP000001349"/>
    </source>
</evidence>
<sequence length="204" mass="23218">MAEKAQIIPLDLPGAEPISVMFNPNEYTVSFEGKYTGEDDKKQFQIAETPEFKISLFYDTYEKRRDVRRETMKITNLLNPKVAGKKTKKPPSCLFVWGGYSYRGVISKIEQKYTMFLENGTPVRSLLDITLISDKPQKKVELDRGKEACRKLWIVKSGDRLDIIANEALKDPLKWRTIAAANGIINPLGFPSKNDFGRTLVIPD</sequence>
<dbReference type="AlphaFoldDB" id="B8I233"/>
<dbReference type="RefSeq" id="WP_015925000.1">
    <property type="nucleotide sequence ID" value="NC_011898.1"/>
</dbReference>
<accession>B8I233</accession>
<protein>
    <submittedName>
        <fullName evidence="2">LysM domain-containing protein</fullName>
    </submittedName>
</protein>
<keyword evidence="3" id="KW-1185">Reference proteome</keyword>
<dbReference type="Pfam" id="PF19266">
    <property type="entry name" value="CIS_tube"/>
    <property type="match status" value="1"/>
</dbReference>
<reference evidence="2 3" key="1">
    <citation type="submission" date="2009-01" db="EMBL/GenBank/DDBJ databases">
        <title>Complete sequence of Clostridium cellulolyticum H10.</title>
        <authorList>
            <consortium name="US DOE Joint Genome Institute"/>
            <person name="Lucas S."/>
            <person name="Copeland A."/>
            <person name="Lapidus A."/>
            <person name="Glavina del Rio T."/>
            <person name="Dalin E."/>
            <person name="Tice H."/>
            <person name="Bruce D."/>
            <person name="Goodwin L."/>
            <person name="Pitluck S."/>
            <person name="Chertkov O."/>
            <person name="Saunders E."/>
            <person name="Brettin T."/>
            <person name="Detter J.C."/>
            <person name="Han C."/>
            <person name="Larimer F."/>
            <person name="Land M."/>
            <person name="Hauser L."/>
            <person name="Kyrpides N."/>
            <person name="Ivanova N."/>
            <person name="Zhou J."/>
            <person name="Richardson P."/>
        </authorList>
    </citation>
    <scope>NUCLEOTIDE SEQUENCE [LARGE SCALE GENOMIC DNA]</scope>
    <source>
        <strain evidence="3">ATCC 35319 / DSM 5812 / JCM 6584 / H10</strain>
    </source>
</reference>
<dbReference type="STRING" id="394503.Ccel_1507"/>
<gene>
    <name evidence="2" type="ordered locus">Ccel_1507</name>
</gene>
<evidence type="ECO:0000313" key="2">
    <source>
        <dbReference type="EMBL" id="ACL75859.1"/>
    </source>
</evidence>
<dbReference type="OrthoDB" id="9815939at2"/>
<dbReference type="InterPro" id="IPR045361">
    <property type="entry name" value="CIS_tube_prot_N"/>
</dbReference>
<dbReference type="eggNOG" id="COG1652">
    <property type="taxonomic scope" value="Bacteria"/>
</dbReference>